<evidence type="ECO:0000313" key="2">
    <source>
        <dbReference type="EMBL" id="MFC5144616.1"/>
    </source>
</evidence>
<organism evidence="2 3">
    <name type="scientific">Streptomyces aureoversilis</name>
    <dbReference type="NCBI Taxonomy" id="67277"/>
    <lineage>
        <taxon>Bacteria</taxon>
        <taxon>Bacillati</taxon>
        <taxon>Actinomycetota</taxon>
        <taxon>Actinomycetes</taxon>
        <taxon>Kitasatosporales</taxon>
        <taxon>Streptomycetaceae</taxon>
        <taxon>Streptomyces</taxon>
    </lineage>
</organism>
<accession>A0ABV9ZV87</accession>
<evidence type="ECO:0000313" key="3">
    <source>
        <dbReference type="Proteomes" id="UP001596222"/>
    </source>
</evidence>
<feature type="transmembrane region" description="Helical" evidence="1">
    <location>
        <begin position="28"/>
        <end position="49"/>
    </location>
</feature>
<name>A0ABV9ZV87_9ACTN</name>
<reference evidence="3" key="1">
    <citation type="journal article" date="2019" name="Int. J. Syst. Evol. Microbiol.">
        <title>The Global Catalogue of Microorganisms (GCM) 10K type strain sequencing project: providing services to taxonomists for standard genome sequencing and annotation.</title>
        <authorList>
            <consortium name="The Broad Institute Genomics Platform"/>
            <consortium name="The Broad Institute Genome Sequencing Center for Infectious Disease"/>
            <person name="Wu L."/>
            <person name="Ma J."/>
        </authorList>
    </citation>
    <scope>NUCLEOTIDE SEQUENCE [LARGE SCALE GENOMIC DNA]</scope>
    <source>
        <strain evidence="3">CGMCC 4.1641</strain>
    </source>
</reference>
<dbReference type="RefSeq" id="WP_382038587.1">
    <property type="nucleotide sequence ID" value="NZ_JBHSKJ010000004.1"/>
</dbReference>
<dbReference type="EMBL" id="JBHSKJ010000004">
    <property type="protein sequence ID" value="MFC5144616.1"/>
    <property type="molecule type" value="Genomic_DNA"/>
</dbReference>
<dbReference type="Proteomes" id="UP001596222">
    <property type="component" value="Unassembled WGS sequence"/>
</dbReference>
<keyword evidence="3" id="KW-1185">Reference proteome</keyword>
<sequence>MILFLAVVTLLVVGGVLALRHRPAWATPVATTLTAMTLMVTAVGVLIAVTRSWAHHHRVG</sequence>
<gene>
    <name evidence="2" type="ORF">ACFPP6_07990</name>
</gene>
<protein>
    <submittedName>
        <fullName evidence="2">Uncharacterized protein</fullName>
    </submittedName>
</protein>
<comment type="caution">
    <text evidence="2">The sequence shown here is derived from an EMBL/GenBank/DDBJ whole genome shotgun (WGS) entry which is preliminary data.</text>
</comment>
<evidence type="ECO:0000256" key="1">
    <source>
        <dbReference type="SAM" id="Phobius"/>
    </source>
</evidence>
<keyword evidence="1" id="KW-0472">Membrane</keyword>
<keyword evidence="1" id="KW-1133">Transmembrane helix</keyword>
<keyword evidence="1" id="KW-0812">Transmembrane</keyword>
<proteinExistence type="predicted"/>